<feature type="compositionally biased region" description="Polar residues" evidence="1">
    <location>
        <begin position="1"/>
        <end position="15"/>
    </location>
</feature>
<sequence>MLQNNQLRSSLQHPQHLQRLRDQDHPSPQGAPAVILPFLRLATIPTVGYNTFVPSRGLIGLKTSDIEAVDGKQCTSPIVISDTDDDDDCTRIPTTHITADLLVTSRTAFFMKLPQRHLHTSQTSRGPNRS</sequence>
<dbReference type="EMBL" id="WNTK01004454">
    <property type="protein sequence ID" value="KAG9464425.1"/>
    <property type="molecule type" value="Genomic_DNA"/>
</dbReference>
<evidence type="ECO:0000313" key="3">
    <source>
        <dbReference type="Proteomes" id="UP000770717"/>
    </source>
</evidence>
<accession>A0A8J6E606</accession>
<evidence type="ECO:0000256" key="1">
    <source>
        <dbReference type="SAM" id="MobiDB-lite"/>
    </source>
</evidence>
<proteinExistence type="predicted"/>
<feature type="region of interest" description="Disordered" evidence="1">
    <location>
        <begin position="1"/>
        <end position="31"/>
    </location>
</feature>
<protein>
    <submittedName>
        <fullName evidence="2">Uncharacterized protein</fullName>
    </submittedName>
</protein>
<reference evidence="2" key="1">
    <citation type="thesis" date="2020" institute="ProQuest LLC" country="789 East Eisenhower Parkway, Ann Arbor, MI, USA">
        <title>Comparative Genomics and Chromosome Evolution.</title>
        <authorList>
            <person name="Mudd A.B."/>
        </authorList>
    </citation>
    <scope>NUCLEOTIDE SEQUENCE</scope>
    <source>
        <strain evidence="2">HN-11 Male</strain>
        <tissue evidence="2">Kidney and liver</tissue>
    </source>
</reference>
<organism evidence="2 3">
    <name type="scientific">Eleutherodactylus coqui</name>
    <name type="common">Puerto Rican coqui</name>
    <dbReference type="NCBI Taxonomy" id="57060"/>
    <lineage>
        <taxon>Eukaryota</taxon>
        <taxon>Metazoa</taxon>
        <taxon>Chordata</taxon>
        <taxon>Craniata</taxon>
        <taxon>Vertebrata</taxon>
        <taxon>Euteleostomi</taxon>
        <taxon>Amphibia</taxon>
        <taxon>Batrachia</taxon>
        <taxon>Anura</taxon>
        <taxon>Neobatrachia</taxon>
        <taxon>Hyloidea</taxon>
        <taxon>Eleutherodactylidae</taxon>
        <taxon>Eleutherodactylinae</taxon>
        <taxon>Eleutherodactylus</taxon>
        <taxon>Eleutherodactylus</taxon>
    </lineage>
</organism>
<dbReference type="Proteomes" id="UP000770717">
    <property type="component" value="Unassembled WGS sequence"/>
</dbReference>
<comment type="caution">
    <text evidence="2">The sequence shown here is derived from an EMBL/GenBank/DDBJ whole genome shotgun (WGS) entry which is preliminary data.</text>
</comment>
<evidence type="ECO:0000313" key="2">
    <source>
        <dbReference type="EMBL" id="KAG9464425.1"/>
    </source>
</evidence>
<keyword evidence="3" id="KW-1185">Reference proteome</keyword>
<dbReference type="AlphaFoldDB" id="A0A8J6E606"/>
<gene>
    <name evidence="2" type="ORF">GDO78_019951</name>
</gene>
<name>A0A8J6E606_ELECQ</name>